<comment type="caution">
    <text evidence="1">The sequence shown here is derived from an EMBL/GenBank/DDBJ whole genome shotgun (WGS) entry which is preliminary data.</text>
</comment>
<name>A0A423HXN1_9PSED</name>
<dbReference type="EMBL" id="MOBK01000009">
    <property type="protein sequence ID" value="RON17906.1"/>
    <property type="molecule type" value="Genomic_DNA"/>
</dbReference>
<evidence type="ECO:0000313" key="2">
    <source>
        <dbReference type="Proteomes" id="UP000285636"/>
    </source>
</evidence>
<accession>A0A423HXN1</accession>
<gene>
    <name evidence="1" type="ORF">BK660_21690</name>
</gene>
<dbReference type="Proteomes" id="UP000285636">
    <property type="component" value="Unassembled WGS sequence"/>
</dbReference>
<dbReference type="RefSeq" id="WP_123435181.1">
    <property type="nucleotide sequence ID" value="NZ_MOBK01000009.1"/>
</dbReference>
<dbReference type="AlphaFoldDB" id="A0A423HXN1"/>
<evidence type="ECO:0000313" key="1">
    <source>
        <dbReference type="EMBL" id="RON17906.1"/>
    </source>
</evidence>
<organism evidence="1 2">
    <name type="scientific">Pseudomonas brassicacearum</name>
    <dbReference type="NCBI Taxonomy" id="930166"/>
    <lineage>
        <taxon>Bacteria</taxon>
        <taxon>Pseudomonadati</taxon>
        <taxon>Pseudomonadota</taxon>
        <taxon>Gammaproteobacteria</taxon>
        <taxon>Pseudomonadales</taxon>
        <taxon>Pseudomonadaceae</taxon>
        <taxon>Pseudomonas</taxon>
    </lineage>
</organism>
<sequence>MSEVKCSTCKGTKRIEFERGQRCVPCVTCSGSGVDWRKSCESGQSELAALREELALKLEAYQGAHMMVTDLKAELRAAEQLNAELVTLLNGYPRGVPGFAEWAGKVGATLKPTESGASDVHL</sequence>
<reference evidence="1 2" key="1">
    <citation type="submission" date="2016-10" db="EMBL/GenBank/DDBJ databases">
        <title>Comparative genome analysis of multiple Pseudomonas spp. focuses on biocontrol and plant growth promoting traits.</title>
        <authorList>
            <person name="Tao X.-Y."/>
            <person name="Taylor C.G."/>
        </authorList>
    </citation>
    <scope>NUCLEOTIDE SEQUENCE [LARGE SCALE GENOMIC DNA]</scope>
    <source>
        <strain evidence="1 2">38D7</strain>
    </source>
</reference>
<proteinExistence type="predicted"/>
<protein>
    <submittedName>
        <fullName evidence="1">Uncharacterized protein</fullName>
    </submittedName>
</protein>